<dbReference type="AlphaFoldDB" id="A0A501WDM4"/>
<dbReference type="SUPFAM" id="SSF48452">
    <property type="entry name" value="TPR-like"/>
    <property type="match status" value="1"/>
</dbReference>
<dbReference type="OrthoDB" id="54411at2"/>
<evidence type="ECO:0000313" key="2">
    <source>
        <dbReference type="EMBL" id="TPE47689.1"/>
    </source>
</evidence>
<protein>
    <recommendedName>
        <fullName evidence="4">Adenylate cyclase</fullName>
    </recommendedName>
</protein>
<evidence type="ECO:0000256" key="1">
    <source>
        <dbReference type="SAM" id="Phobius"/>
    </source>
</evidence>
<name>A0A501WDM4_9RHOB</name>
<comment type="caution">
    <text evidence="2">The sequence shown here is derived from an EMBL/GenBank/DDBJ whole genome shotgun (WGS) entry which is preliminary data.</text>
</comment>
<accession>A0A501WDM4</accession>
<gene>
    <name evidence="2" type="ORF">FJM51_19410</name>
</gene>
<evidence type="ECO:0008006" key="4">
    <source>
        <dbReference type="Google" id="ProtNLM"/>
    </source>
</evidence>
<dbReference type="Proteomes" id="UP000319255">
    <property type="component" value="Unassembled WGS sequence"/>
</dbReference>
<evidence type="ECO:0000313" key="3">
    <source>
        <dbReference type="Proteomes" id="UP000319255"/>
    </source>
</evidence>
<dbReference type="InterPro" id="IPR011990">
    <property type="entry name" value="TPR-like_helical_dom_sf"/>
</dbReference>
<feature type="transmembrane region" description="Helical" evidence="1">
    <location>
        <begin position="139"/>
        <end position="161"/>
    </location>
</feature>
<dbReference type="RefSeq" id="WP_140455793.1">
    <property type="nucleotide sequence ID" value="NZ_VFRP01000028.1"/>
</dbReference>
<keyword evidence="1" id="KW-0472">Membrane</keyword>
<keyword evidence="3" id="KW-1185">Reference proteome</keyword>
<dbReference type="EMBL" id="VFRP01000028">
    <property type="protein sequence ID" value="TPE47689.1"/>
    <property type="molecule type" value="Genomic_DNA"/>
</dbReference>
<proteinExistence type="predicted"/>
<organism evidence="2 3">
    <name type="scientific">Amaricoccus solimangrovi</name>
    <dbReference type="NCBI Taxonomy" id="2589815"/>
    <lineage>
        <taxon>Bacteria</taxon>
        <taxon>Pseudomonadati</taxon>
        <taxon>Pseudomonadota</taxon>
        <taxon>Alphaproteobacteria</taxon>
        <taxon>Rhodobacterales</taxon>
        <taxon>Paracoccaceae</taxon>
        <taxon>Amaricoccus</taxon>
    </lineage>
</organism>
<sequence length="558" mass="59895">MEQVAYRPEGEGGSLDPAPCRAQLRRILESDAFDATDRDRRFLAYVVEEALAGRAERIKAYSIAIEVFGRDASFDPRTDPIVRVEAGHLRRALDRYYLSAGADDPIVITVPKGGYVPSFVAREAAPEATARPEAPRRRVAPLIGAILLLALVTLAGLLGALRWPRAAAPAKPDIPRVAVVAPRVVAGDALDAALASGLTSELIAELARFRDIVVVAPLEETAETTPGPGYALDGTLSRDGDELRVSLNLHRPVDGTVVWARSYAADLGTERPLAAETRIAAEAATAIGQPYGAIFQADAAARAERPADPADGYACVLAYFAFRATIDAEGYGTVRTCVERAVARLPDYATAWGLRAQVAIDGRRWGFEPEADLGRALADARHALLLDPANIRATEAKMMALYLGGDFEGALRVGAAGVALNPNDTDMLGEYGYRLALHGEWDRGCALLADALARNPGPLPYFETGIALCAYIDGRYAEAAARIRSAVFHDVPIYHLMAAAFFAEAGEMEDARRERDWLAAKAPALLGDLEARVRPLAGRPEDYERFAASLRRAGIGTE</sequence>
<dbReference type="Gene3D" id="1.25.40.10">
    <property type="entry name" value="Tetratricopeptide repeat domain"/>
    <property type="match status" value="1"/>
</dbReference>
<reference evidence="2 3" key="1">
    <citation type="submission" date="2019-06" db="EMBL/GenBank/DDBJ databases">
        <title>A novel bacterium of genus Amaricoccus, isolated from marine sediment.</title>
        <authorList>
            <person name="Huang H."/>
            <person name="Mo K."/>
            <person name="Hu Y."/>
        </authorList>
    </citation>
    <scope>NUCLEOTIDE SEQUENCE [LARGE SCALE GENOMIC DNA]</scope>
    <source>
        <strain evidence="2 3">HB172011</strain>
    </source>
</reference>
<keyword evidence="1" id="KW-0812">Transmembrane</keyword>
<keyword evidence="1" id="KW-1133">Transmembrane helix</keyword>